<feature type="region of interest" description="Disordered" evidence="2">
    <location>
        <begin position="186"/>
        <end position="207"/>
    </location>
</feature>
<dbReference type="SUPFAM" id="SSF49464">
    <property type="entry name" value="Carboxypeptidase regulatory domain-like"/>
    <property type="match status" value="1"/>
</dbReference>
<feature type="chain" id="PRO_5039587152" description="Carboxypeptidase regulatory-like domain-containing protein" evidence="3">
    <location>
        <begin position="26"/>
        <end position="351"/>
    </location>
</feature>
<organism evidence="4 5">
    <name type="scientific">Lihuaxuella thermophila</name>
    <dbReference type="NCBI Taxonomy" id="1173111"/>
    <lineage>
        <taxon>Bacteria</taxon>
        <taxon>Bacillati</taxon>
        <taxon>Bacillota</taxon>
        <taxon>Bacilli</taxon>
        <taxon>Bacillales</taxon>
        <taxon>Thermoactinomycetaceae</taxon>
        <taxon>Lihuaxuella</taxon>
    </lineage>
</organism>
<reference evidence="4 5" key="1">
    <citation type="submission" date="2016-10" db="EMBL/GenBank/DDBJ databases">
        <authorList>
            <person name="de Groot N.N."/>
        </authorList>
    </citation>
    <scope>NUCLEOTIDE SEQUENCE [LARGE SCALE GENOMIC DNA]</scope>
    <source>
        <strain evidence="4 5">DSM 46701</strain>
    </source>
</reference>
<dbReference type="AlphaFoldDB" id="A0A1H8BDN5"/>
<dbReference type="EMBL" id="FOCQ01000002">
    <property type="protein sequence ID" value="SEM80922.1"/>
    <property type="molecule type" value="Genomic_DNA"/>
</dbReference>
<evidence type="ECO:0000256" key="2">
    <source>
        <dbReference type="SAM" id="MobiDB-lite"/>
    </source>
</evidence>
<evidence type="ECO:0000256" key="1">
    <source>
        <dbReference type="SAM" id="Coils"/>
    </source>
</evidence>
<dbReference type="Gene3D" id="2.60.40.1120">
    <property type="entry name" value="Carboxypeptidase-like, regulatory domain"/>
    <property type="match status" value="1"/>
</dbReference>
<accession>A0A1H8BDN5</accession>
<feature type="coiled-coil region" evidence="1">
    <location>
        <begin position="56"/>
        <end position="94"/>
    </location>
</feature>
<dbReference type="InterPro" id="IPR008969">
    <property type="entry name" value="CarboxyPept-like_regulatory"/>
</dbReference>
<sequence>MKKWFKLFVAAALMFSFSFSIDAPAYAEKKSTISGRVTTTIEFDKEHAEKAKKWMGDSIERMKEDLNARLKDASKEEAKKIRKALKELEKTKVEDRFDTHPDGSADLKTPLPFIEIQVGDKRTTTDKHGKYVLSGLAPGKYKMILSRNGSTVRELEIIVENGHPKMDIDIQLFDKQFIANAKRMSRSMASRSTSDDTVHAQGNKTYPPLEKGTVVGYGDGAMKILTDPRTEIANIVGCNEADEGVTLPPPGQKEPDPNQKDPNDDTEDFPFNSSDCSRSIALGMSAATNPFLSWFYGNSINCYIESIQSGMRAIGDGTTNVYCNWTKKEDGHWNCSWFNGIEHPEYLHTHE</sequence>
<feature type="region of interest" description="Disordered" evidence="2">
    <location>
        <begin position="241"/>
        <end position="272"/>
    </location>
</feature>
<feature type="signal peptide" evidence="3">
    <location>
        <begin position="1"/>
        <end position="25"/>
    </location>
</feature>
<protein>
    <recommendedName>
        <fullName evidence="6">Carboxypeptidase regulatory-like domain-containing protein</fullName>
    </recommendedName>
</protein>
<gene>
    <name evidence="4" type="ORF">SAMN05444955_102132</name>
</gene>
<keyword evidence="1" id="KW-0175">Coiled coil</keyword>
<name>A0A1H8BDN5_9BACL</name>
<dbReference type="Proteomes" id="UP000199695">
    <property type="component" value="Unassembled WGS sequence"/>
</dbReference>
<proteinExistence type="predicted"/>
<evidence type="ECO:0000313" key="5">
    <source>
        <dbReference type="Proteomes" id="UP000199695"/>
    </source>
</evidence>
<evidence type="ECO:0008006" key="6">
    <source>
        <dbReference type="Google" id="ProtNLM"/>
    </source>
</evidence>
<evidence type="ECO:0000313" key="4">
    <source>
        <dbReference type="EMBL" id="SEM80922.1"/>
    </source>
</evidence>
<evidence type="ECO:0000256" key="3">
    <source>
        <dbReference type="SAM" id="SignalP"/>
    </source>
</evidence>
<feature type="compositionally biased region" description="Basic and acidic residues" evidence="2">
    <location>
        <begin position="253"/>
        <end position="263"/>
    </location>
</feature>
<dbReference type="RefSeq" id="WP_089965019.1">
    <property type="nucleotide sequence ID" value="NZ_FOCQ01000002.1"/>
</dbReference>
<keyword evidence="3" id="KW-0732">Signal</keyword>
<dbReference type="OrthoDB" id="176752at2"/>
<keyword evidence="5" id="KW-1185">Reference proteome</keyword>